<keyword evidence="5" id="KW-1003">Cell membrane</keyword>
<name>A0A7M3MFY0_9BACT</name>
<keyword evidence="7" id="KW-1185">Reference proteome</keyword>
<evidence type="ECO:0000256" key="4">
    <source>
        <dbReference type="ARBA" id="ARBA00023136"/>
    </source>
</evidence>
<keyword evidence="3 5" id="KW-1133">Transmembrane helix</keyword>
<feature type="transmembrane region" description="Helical" evidence="5">
    <location>
        <begin position="349"/>
        <end position="369"/>
    </location>
</feature>
<evidence type="ECO:0000313" key="6">
    <source>
        <dbReference type="EMBL" id="TVM18018.1"/>
    </source>
</evidence>
<comment type="subcellular location">
    <subcellularLocation>
        <location evidence="5">Cell membrane</location>
        <topology evidence="5">Multi-pass membrane protein</topology>
    </subcellularLocation>
    <subcellularLocation>
        <location evidence="1">Membrane</location>
        <topology evidence="1">Multi-pass membrane protein</topology>
    </subcellularLocation>
</comment>
<evidence type="ECO:0000256" key="3">
    <source>
        <dbReference type="ARBA" id="ARBA00022989"/>
    </source>
</evidence>
<comment type="similarity">
    <text evidence="5">Belongs to the 4-toluene sulfonate uptake permease (TSUP) (TC 2.A.102) family.</text>
</comment>
<proteinExistence type="inferred from homology"/>
<comment type="caution">
    <text evidence="6">The sequence shown here is derived from an EMBL/GenBank/DDBJ whole genome shotgun (WGS) entry which is preliminary data.</text>
</comment>
<dbReference type="InterPro" id="IPR051598">
    <property type="entry name" value="TSUP/Inactive_protease-like"/>
</dbReference>
<dbReference type="AlphaFoldDB" id="A0A7M3MFY0"/>
<evidence type="ECO:0000256" key="5">
    <source>
        <dbReference type="RuleBase" id="RU363041"/>
    </source>
</evidence>
<feature type="transmembrane region" description="Helical" evidence="5">
    <location>
        <begin position="34"/>
        <end position="55"/>
    </location>
</feature>
<dbReference type="Pfam" id="PF01925">
    <property type="entry name" value="TauE"/>
    <property type="match status" value="1"/>
</dbReference>
<accession>A0A7M3MFY0</accession>
<feature type="transmembrane region" description="Helical" evidence="5">
    <location>
        <begin position="142"/>
        <end position="164"/>
    </location>
</feature>
<keyword evidence="4 5" id="KW-0472">Membrane</keyword>
<evidence type="ECO:0000256" key="1">
    <source>
        <dbReference type="ARBA" id="ARBA00004141"/>
    </source>
</evidence>
<sequence length="424" mass="44900">MLRQTYGVLLGAAQAQARWEYQASMNILGSKKRMMIILACTVPLLVFSGLVLAGAEDMPSILGGKHAYSPAYYTPFIFGVSIAIGLAAGLITGCIGAGGGFIIAPALMSAGIKGILAVGTDLFHIFAKAIMGTVAHKKLGNVSVGLAVAFLVGSIGGVLGGGLINRAIYDYDPMLSDSFISFVYVILLGFLGMYAMTDFIRSYRSGDHGDAHGHGGKGEADTKKSLPTILQSSKIPPLITFDEDLTPGGKKIPALYVAICGAFVGFVAAIMGVGGGFLTFPMFVYVLGVSSFTTVGTDILQIIFTAGFASITQYAIYGFIFYTLAMGMLLGSLVGIQIGALATKMVKGIYIRGFYAIAIMAGFINRLFALPTKLVDLEYISMSKSTATLIAQAGNIFFFIVVAFFAIWVCSVFFRNIPKFREEA</sequence>
<dbReference type="OrthoDB" id="9779078at2"/>
<dbReference type="GO" id="GO:0005886">
    <property type="term" value="C:plasma membrane"/>
    <property type="evidence" value="ECO:0007669"/>
    <property type="project" value="UniProtKB-SubCell"/>
</dbReference>
<reference evidence="6 7" key="1">
    <citation type="submission" date="2018-06" db="EMBL/GenBank/DDBJ databases">
        <title>Complete genome of Desulfovibrio indonesiensis P37SLT.</title>
        <authorList>
            <person name="Crispim J.S."/>
            <person name="Vidigal P.M.P."/>
            <person name="Silva L.C.F."/>
            <person name="Laguardia C.N."/>
            <person name="Araujo L.C."/>
            <person name="Dias R.S."/>
            <person name="Sousa M.P."/>
            <person name="Paula S.O."/>
            <person name="Silva C."/>
        </authorList>
    </citation>
    <scope>NUCLEOTIDE SEQUENCE [LARGE SCALE GENOMIC DNA]</scope>
    <source>
        <strain evidence="6 7">P37SLT</strain>
    </source>
</reference>
<feature type="transmembrane region" description="Helical" evidence="5">
    <location>
        <begin position="75"/>
        <end position="103"/>
    </location>
</feature>
<protein>
    <recommendedName>
        <fullName evidence="5">Probable membrane transporter protein</fullName>
    </recommendedName>
</protein>
<dbReference type="EMBL" id="QMIE01000005">
    <property type="protein sequence ID" value="TVM18018.1"/>
    <property type="molecule type" value="Genomic_DNA"/>
</dbReference>
<organism evidence="6 7">
    <name type="scientific">Oceanidesulfovibrio indonesiensis</name>
    <dbReference type="NCBI Taxonomy" id="54767"/>
    <lineage>
        <taxon>Bacteria</taxon>
        <taxon>Pseudomonadati</taxon>
        <taxon>Thermodesulfobacteriota</taxon>
        <taxon>Desulfovibrionia</taxon>
        <taxon>Desulfovibrionales</taxon>
        <taxon>Desulfovibrionaceae</taxon>
        <taxon>Oceanidesulfovibrio</taxon>
    </lineage>
</organism>
<dbReference type="PANTHER" id="PTHR43701:SF12">
    <property type="entry name" value="MEMBRANE TRANSPORTER PROTEIN YTNM-RELATED"/>
    <property type="match status" value="1"/>
</dbReference>
<feature type="transmembrane region" description="Helical" evidence="5">
    <location>
        <begin position="254"/>
        <end position="278"/>
    </location>
</feature>
<gene>
    <name evidence="6" type="ORF">DPQ33_07235</name>
</gene>
<feature type="transmembrane region" description="Helical" evidence="5">
    <location>
        <begin position="176"/>
        <end position="196"/>
    </location>
</feature>
<keyword evidence="2 5" id="KW-0812">Transmembrane</keyword>
<dbReference type="PANTHER" id="PTHR43701">
    <property type="entry name" value="MEMBRANE TRANSPORTER PROTEIN MJ0441-RELATED"/>
    <property type="match status" value="1"/>
</dbReference>
<feature type="transmembrane region" description="Helical" evidence="5">
    <location>
        <begin position="285"/>
        <end position="308"/>
    </location>
</feature>
<dbReference type="Proteomes" id="UP000448292">
    <property type="component" value="Unassembled WGS sequence"/>
</dbReference>
<evidence type="ECO:0000313" key="7">
    <source>
        <dbReference type="Proteomes" id="UP000448292"/>
    </source>
</evidence>
<dbReference type="InterPro" id="IPR002781">
    <property type="entry name" value="TM_pro_TauE-like"/>
</dbReference>
<feature type="transmembrane region" description="Helical" evidence="5">
    <location>
        <begin position="314"/>
        <end position="342"/>
    </location>
</feature>
<feature type="transmembrane region" description="Helical" evidence="5">
    <location>
        <begin position="389"/>
        <end position="414"/>
    </location>
</feature>
<evidence type="ECO:0000256" key="2">
    <source>
        <dbReference type="ARBA" id="ARBA00022692"/>
    </source>
</evidence>